<evidence type="ECO:0000313" key="3">
    <source>
        <dbReference type="Proteomes" id="UP000027138"/>
    </source>
</evidence>
<evidence type="ECO:0000256" key="1">
    <source>
        <dbReference type="SAM" id="MobiDB-lite"/>
    </source>
</evidence>
<sequence length="64" mass="7029">MRAKSAAEIYASNLNPQNANRPGVHDADTEIGFFKLNSGQSTARKLDGGGRKKFSLDRQIQLHT</sequence>
<evidence type="ECO:0000313" key="2">
    <source>
        <dbReference type="EMBL" id="KDP25458.1"/>
    </source>
</evidence>
<accession>A0A067JRK5</accession>
<protein>
    <submittedName>
        <fullName evidence="2">Uncharacterized protein</fullName>
    </submittedName>
</protein>
<organism evidence="2 3">
    <name type="scientific">Jatropha curcas</name>
    <name type="common">Barbados nut</name>
    <dbReference type="NCBI Taxonomy" id="180498"/>
    <lineage>
        <taxon>Eukaryota</taxon>
        <taxon>Viridiplantae</taxon>
        <taxon>Streptophyta</taxon>
        <taxon>Embryophyta</taxon>
        <taxon>Tracheophyta</taxon>
        <taxon>Spermatophyta</taxon>
        <taxon>Magnoliopsida</taxon>
        <taxon>eudicotyledons</taxon>
        <taxon>Gunneridae</taxon>
        <taxon>Pentapetalae</taxon>
        <taxon>rosids</taxon>
        <taxon>fabids</taxon>
        <taxon>Malpighiales</taxon>
        <taxon>Euphorbiaceae</taxon>
        <taxon>Crotonoideae</taxon>
        <taxon>Jatropheae</taxon>
        <taxon>Jatropha</taxon>
    </lineage>
</organism>
<dbReference type="Proteomes" id="UP000027138">
    <property type="component" value="Unassembled WGS sequence"/>
</dbReference>
<gene>
    <name evidence="2" type="ORF">JCGZ_20614</name>
</gene>
<dbReference type="EMBL" id="KK914993">
    <property type="protein sequence ID" value="KDP25458.1"/>
    <property type="molecule type" value="Genomic_DNA"/>
</dbReference>
<dbReference type="AlphaFoldDB" id="A0A067JRK5"/>
<feature type="region of interest" description="Disordered" evidence="1">
    <location>
        <begin position="42"/>
        <end position="64"/>
    </location>
</feature>
<feature type="compositionally biased region" description="Basic and acidic residues" evidence="1">
    <location>
        <begin position="44"/>
        <end position="56"/>
    </location>
</feature>
<keyword evidence="3" id="KW-1185">Reference proteome</keyword>
<reference evidence="2 3" key="1">
    <citation type="journal article" date="2014" name="PLoS ONE">
        <title>Global Analysis of Gene Expression Profiles in Physic Nut (Jatropha curcas L.) Seedlings Exposed to Salt Stress.</title>
        <authorList>
            <person name="Zhang L."/>
            <person name="Zhang C."/>
            <person name="Wu P."/>
            <person name="Chen Y."/>
            <person name="Li M."/>
            <person name="Jiang H."/>
            <person name="Wu G."/>
        </authorList>
    </citation>
    <scope>NUCLEOTIDE SEQUENCE [LARGE SCALE GENOMIC DNA]</scope>
    <source>
        <strain evidence="3">cv. GZQX0401</strain>
        <tissue evidence="2">Young leaves</tissue>
    </source>
</reference>
<name>A0A067JRK5_JATCU</name>
<proteinExistence type="predicted"/>